<keyword evidence="1" id="KW-0418">Kinase</keyword>
<evidence type="ECO:0000313" key="2">
    <source>
        <dbReference type="Proteomes" id="UP000198804"/>
    </source>
</evidence>
<keyword evidence="2" id="KW-1185">Reference proteome</keyword>
<dbReference type="Gene3D" id="3.30.565.10">
    <property type="entry name" value="Histidine kinase-like ATPase, C-terminal domain"/>
    <property type="match status" value="1"/>
</dbReference>
<dbReference type="OrthoDB" id="9813438at2"/>
<dbReference type="GO" id="GO:0016301">
    <property type="term" value="F:kinase activity"/>
    <property type="evidence" value="ECO:0007669"/>
    <property type="project" value="UniProtKB-KW"/>
</dbReference>
<dbReference type="Pfam" id="PF13589">
    <property type="entry name" value="HATPase_c_3"/>
    <property type="match status" value="1"/>
</dbReference>
<sequence>MATLHHLPPSAATLTASLRDLGYALETAIADLIDNSITADATDVRIFCNLSCTPAVLVVADNGRGMTKAEVISAMRHGSTDPRQDRGPKDLGRFGLGLKTASFSQCRRLTVISSQSGEYAGAEWDLAQVEAEDDWFINILDCKEISEQPYLTELKNTGTLVIWRDLDRLFEDETGERRDEIVNEKLAVVERHLSLVFHRFLAGEVKGRRRLAIRINGHPVTPFDPFCRKNEATQVLREEKVWIGNEVIAIQPFILPHHSRLTASEHKYYQDRSDFVSNQGAYIYRNGRLMAWGDWFRLIPKGETTKLARVQIDFTNSLDEAWTIDIKKSRARPPPVVRHRLRQIIDQITARSVSIHRGRGQKLFQEDPAPFWERYADQLGIRFALNAEHPLVAALRSRLTPNDAHSLDLLIQSVAASLPVEMIYSDYSTNPSIVRQTEVDALEALRRLKGLKKALYGDGLGDANAFLQIVRSTRLFEGHVEIVENFISESFI</sequence>
<dbReference type="STRING" id="414703.SAMN04488125_1301"/>
<name>A0A1I4LIU3_9HYPH</name>
<dbReference type="AlphaFoldDB" id="A0A1I4LIU3"/>
<accession>A0A1I4LIU3</accession>
<protein>
    <submittedName>
        <fullName evidence="1">Histidine kinase-, DNA gyrase B-, and HSP90-like ATPase</fullName>
    </submittedName>
</protein>
<dbReference type="InterPro" id="IPR036890">
    <property type="entry name" value="HATPase_C_sf"/>
</dbReference>
<dbReference type="EMBL" id="FOSV01000030">
    <property type="protein sequence ID" value="SFL91028.1"/>
    <property type="molecule type" value="Genomic_DNA"/>
</dbReference>
<dbReference type="RefSeq" id="WP_091951396.1">
    <property type="nucleotide sequence ID" value="NZ_FOSV01000030.1"/>
</dbReference>
<keyword evidence="1" id="KW-0808">Transferase</keyword>
<organism evidence="1 2">
    <name type="scientific">Methylorubrum salsuginis</name>
    <dbReference type="NCBI Taxonomy" id="414703"/>
    <lineage>
        <taxon>Bacteria</taxon>
        <taxon>Pseudomonadati</taxon>
        <taxon>Pseudomonadota</taxon>
        <taxon>Alphaproteobacteria</taxon>
        <taxon>Hyphomicrobiales</taxon>
        <taxon>Methylobacteriaceae</taxon>
        <taxon>Methylorubrum</taxon>
    </lineage>
</organism>
<dbReference type="SUPFAM" id="SSF55874">
    <property type="entry name" value="ATPase domain of HSP90 chaperone/DNA topoisomerase II/histidine kinase"/>
    <property type="match status" value="1"/>
</dbReference>
<dbReference type="Proteomes" id="UP000198804">
    <property type="component" value="Unassembled WGS sequence"/>
</dbReference>
<evidence type="ECO:0000313" key="1">
    <source>
        <dbReference type="EMBL" id="SFL91028.1"/>
    </source>
</evidence>
<proteinExistence type="predicted"/>
<reference evidence="2" key="1">
    <citation type="submission" date="2016-10" db="EMBL/GenBank/DDBJ databases">
        <authorList>
            <person name="Varghese N."/>
            <person name="Submissions S."/>
        </authorList>
    </citation>
    <scope>NUCLEOTIDE SEQUENCE [LARGE SCALE GENOMIC DNA]</scope>
    <source>
        <strain evidence="2">CGMCC 1.6474</strain>
    </source>
</reference>
<gene>
    <name evidence="1" type="ORF">SAMN04488125_1301</name>
</gene>